<evidence type="ECO:0000313" key="2">
    <source>
        <dbReference type="EMBL" id="MCB4797965.1"/>
    </source>
</evidence>
<feature type="compositionally biased region" description="Basic and acidic residues" evidence="1">
    <location>
        <begin position="52"/>
        <end position="61"/>
    </location>
</feature>
<sequence>RLAQERAEAEAAAAKAEQERLAAEAKSKAEAEAEAKRLAQERTEAEAAATKAEQERLAAEAKTESVIPLEGVVIPTAKDKESIEMKRLAELSVDQSINQSDLLNRLKDLVGSKQKDLDDLKEENDLSDQGIFRQPKPFKSVSAENARLEAVKRDLDKAIVNQSNSIKELEEVYKDRLKSTKNAKDEVNEFYNKEIDKLKSYQTQLLATKQNLLTKLDEIKVATDYENKRRIKRAAFDNEQARYNKDRAALQVIKQNTQVSTTSPTIDSFDFGEVVPNNISILNNIPNVDSGFYLVLAVHSDVEKRDDFVRKVIQSGERAVDFFYDVNTSKYYIYSKVFSNLNQAQMQMQKSNTEPYTSKASVVNVK</sequence>
<keyword evidence="3" id="KW-1185">Reference proteome</keyword>
<dbReference type="EMBL" id="JAJAPW010000001">
    <property type="protein sequence ID" value="MCB4797965.1"/>
    <property type="molecule type" value="Genomic_DNA"/>
</dbReference>
<organism evidence="2 3">
    <name type="scientific">Neotamlana laminarinivorans</name>
    <dbReference type="NCBI Taxonomy" id="2883124"/>
    <lineage>
        <taxon>Bacteria</taxon>
        <taxon>Pseudomonadati</taxon>
        <taxon>Bacteroidota</taxon>
        <taxon>Flavobacteriia</taxon>
        <taxon>Flavobacteriales</taxon>
        <taxon>Flavobacteriaceae</taxon>
        <taxon>Neotamlana</taxon>
    </lineage>
</organism>
<name>A0A9X1HXY6_9FLAO</name>
<comment type="caution">
    <text evidence="2">The sequence shown here is derived from an EMBL/GenBank/DDBJ whole genome shotgun (WGS) entry which is preliminary data.</text>
</comment>
<evidence type="ECO:0000256" key="1">
    <source>
        <dbReference type="SAM" id="MobiDB-lite"/>
    </source>
</evidence>
<protein>
    <submittedName>
        <fullName evidence="2">Uncharacterized protein</fullName>
    </submittedName>
</protein>
<dbReference type="Proteomes" id="UP001139199">
    <property type="component" value="Unassembled WGS sequence"/>
</dbReference>
<accession>A0A9X1HXY6</accession>
<gene>
    <name evidence="2" type="ORF">LG649_03865</name>
</gene>
<evidence type="ECO:0000313" key="3">
    <source>
        <dbReference type="Proteomes" id="UP001139199"/>
    </source>
</evidence>
<dbReference type="AlphaFoldDB" id="A0A9X1HXY6"/>
<reference evidence="2" key="1">
    <citation type="submission" date="2021-10" db="EMBL/GenBank/DDBJ databases">
        <title>Tamlana sargassums sp. nov., and Tamlana laminarinivorans sp. nov., two new bacteria isolated from the brown alga.</title>
        <authorList>
            <person name="Li J."/>
        </authorList>
    </citation>
    <scope>NUCLEOTIDE SEQUENCE</scope>
    <source>
        <strain evidence="2">PT2-4</strain>
    </source>
</reference>
<feature type="compositionally biased region" description="Basic and acidic residues" evidence="1">
    <location>
        <begin position="16"/>
        <end position="45"/>
    </location>
</feature>
<feature type="region of interest" description="Disordered" evidence="1">
    <location>
        <begin position="1"/>
        <end position="61"/>
    </location>
</feature>
<proteinExistence type="predicted"/>
<feature type="non-terminal residue" evidence="2">
    <location>
        <position position="1"/>
    </location>
</feature>